<dbReference type="GO" id="GO:0005576">
    <property type="term" value="C:extracellular region"/>
    <property type="evidence" value="ECO:0007669"/>
    <property type="project" value="InterPro"/>
</dbReference>
<proteinExistence type="predicted"/>
<dbReference type="Pfam" id="PF01607">
    <property type="entry name" value="CBM_14"/>
    <property type="match status" value="1"/>
</dbReference>
<dbReference type="PANTHER" id="PTHR22933:SF43">
    <property type="entry name" value="LP10131P"/>
    <property type="match status" value="1"/>
</dbReference>
<evidence type="ECO:0000313" key="3">
    <source>
        <dbReference type="EMBL" id="OQR75065.1"/>
    </source>
</evidence>
<dbReference type="InterPro" id="IPR052976">
    <property type="entry name" value="Scoloptoxin-like"/>
</dbReference>
<evidence type="ECO:0000313" key="4">
    <source>
        <dbReference type="Proteomes" id="UP000192247"/>
    </source>
</evidence>
<dbReference type="Proteomes" id="UP000192247">
    <property type="component" value="Unassembled WGS sequence"/>
</dbReference>
<dbReference type="EMBL" id="MNPL01006920">
    <property type="protein sequence ID" value="OQR75065.1"/>
    <property type="molecule type" value="Genomic_DNA"/>
</dbReference>
<feature type="domain" description="Chitin-binding type-2" evidence="2">
    <location>
        <begin position="1"/>
        <end position="39"/>
    </location>
</feature>
<evidence type="ECO:0000259" key="2">
    <source>
        <dbReference type="PROSITE" id="PS50940"/>
    </source>
</evidence>
<dbReference type="PROSITE" id="PS50940">
    <property type="entry name" value="CHIT_BIND_II"/>
    <property type="match status" value="1"/>
</dbReference>
<dbReference type="InterPro" id="IPR002557">
    <property type="entry name" value="Chitin-bd_dom"/>
</dbReference>
<gene>
    <name evidence="3" type="ORF">BIW11_00841</name>
</gene>
<feature type="non-terminal residue" evidence="3">
    <location>
        <position position="1"/>
    </location>
</feature>
<dbReference type="Gene3D" id="2.170.140.10">
    <property type="entry name" value="Chitin binding domain"/>
    <property type="match status" value="1"/>
</dbReference>
<dbReference type="OrthoDB" id="6513720at2759"/>
<accession>A0A1V9XNI2</accession>
<keyword evidence="4" id="KW-1185">Reference proteome</keyword>
<evidence type="ECO:0000256" key="1">
    <source>
        <dbReference type="SAM" id="MobiDB-lite"/>
    </source>
</evidence>
<dbReference type="AlphaFoldDB" id="A0A1V9XNI2"/>
<sequence length="78" mass="9037">AFHNCNPQGHKMSFLCPNGTVFKQELFICDWWYNVQCEDSEKFFHLNTNKYTTSRPRRRRRRGEAKRKAAAAAASAAA</sequence>
<name>A0A1V9XNI2_9ACAR</name>
<dbReference type="STRING" id="418985.A0A1V9XNI2"/>
<organism evidence="3 4">
    <name type="scientific">Tropilaelaps mercedesae</name>
    <dbReference type="NCBI Taxonomy" id="418985"/>
    <lineage>
        <taxon>Eukaryota</taxon>
        <taxon>Metazoa</taxon>
        <taxon>Ecdysozoa</taxon>
        <taxon>Arthropoda</taxon>
        <taxon>Chelicerata</taxon>
        <taxon>Arachnida</taxon>
        <taxon>Acari</taxon>
        <taxon>Parasitiformes</taxon>
        <taxon>Mesostigmata</taxon>
        <taxon>Gamasina</taxon>
        <taxon>Dermanyssoidea</taxon>
        <taxon>Laelapidae</taxon>
        <taxon>Tropilaelaps</taxon>
    </lineage>
</organism>
<dbReference type="InParanoid" id="A0A1V9XNI2"/>
<dbReference type="SUPFAM" id="SSF57625">
    <property type="entry name" value="Invertebrate chitin-binding proteins"/>
    <property type="match status" value="1"/>
</dbReference>
<reference evidence="3 4" key="1">
    <citation type="journal article" date="2017" name="Gigascience">
        <title>Draft genome of the honey bee ectoparasitic mite, Tropilaelaps mercedesae, is shaped by the parasitic life history.</title>
        <authorList>
            <person name="Dong X."/>
            <person name="Armstrong S.D."/>
            <person name="Xia D."/>
            <person name="Makepeace B.L."/>
            <person name="Darby A.C."/>
            <person name="Kadowaki T."/>
        </authorList>
    </citation>
    <scope>NUCLEOTIDE SEQUENCE [LARGE SCALE GENOMIC DNA]</scope>
    <source>
        <strain evidence="3">Wuxi-XJTLU</strain>
    </source>
</reference>
<dbReference type="InterPro" id="IPR036508">
    <property type="entry name" value="Chitin-bd_dom_sf"/>
</dbReference>
<dbReference type="PANTHER" id="PTHR22933">
    <property type="entry name" value="FI18007P1-RELATED"/>
    <property type="match status" value="1"/>
</dbReference>
<protein>
    <recommendedName>
        <fullName evidence="2">Chitin-binding type-2 domain-containing protein</fullName>
    </recommendedName>
</protein>
<feature type="region of interest" description="Disordered" evidence="1">
    <location>
        <begin position="52"/>
        <end position="78"/>
    </location>
</feature>
<comment type="caution">
    <text evidence="3">The sequence shown here is derived from an EMBL/GenBank/DDBJ whole genome shotgun (WGS) entry which is preliminary data.</text>
</comment>
<dbReference type="GO" id="GO:0008061">
    <property type="term" value="F:chitin binding"/>
    <property type="evidence" value="ECO:0007669"/>
    <property type="project" value="InterPro"/>
</dbReference>
<feature type="compositionally biased region" description="Basic residues" evidence="1">
    <location>
        <begin position="55"/>
        <end position="69"/>
    </location>
</feature>